<accession>A0A4Y2ATL3</accession>
<reference evidence="2 3" key="1">
    <citation type="journal article" date="2019" name="Sci. Rep.">
        <title>Orb-weaving spider Araneus ventricosus genome elucidates the spidroin gene catalogue.</title>
        <authorList>
            <person name="Kono N."/>
            <person name="Nakamura H."/>
            <person name="Ohtoshi R."/>
            <person name="Moran D.A.P."/>
            <person name="Shinohara A."/>
            <person name="Yoshida Y."/>
            <person name="Fujiwara M."/>
            <person name="Mori M."/>
            <person name="Tomita M."/>
            <person name="Arakawa K."/>
        </authorList>
    </citation>
    <scope>NUCLEOTIDE SEQUENCE [LARGE SCALE GENOMIC DNA]</scope>
</reference>
<evidence type="ECO:0000313" key="2">
    <source>
        <dbReference type="EMBL" id="GBL82525.1"/>
    </source>
</evidence>
<proteinExistence type="predicted"/>
<keyword evidence="3" id="KW-1185">Reference proteome</keyword>
<sequence length="90" mass="10010">MAKQHDSDEESYGILSSVYAFNQHYSKTGTDVRFMNEMLIAFELAAGGFSGFLQAKLKCGPVSPESPPGRQPTRNTSWYVKEDISELSQT</sequence>
<name>A0A4Y2ATL3_ARAVE</name>
<evidence type="ECO:0000256" key="1">
    <source>
        <dbReference type="SAM" id="MobiDB-lite"/>
    </source>
</evidence>
<dbReference type="EMBL" id="BGPR01000029">
    <property type="protein sequence ID" value="GBL82525.1"/>
    <property type="molecule type" value="Genomic_DNA"/>
</dbReference>
<dbReference type="AlphaFoldDB" id="A0A4Y2ATL3"/>
<feature type="region of interest" description="Disordered" evidence="1">
    <location>
        <begin position="60"/>
        <end position="90"/>
    </location>
</feature>
<comment type="caution">
    <text evidence="2">The sequence shown here is derived from an EMBL/GenBank/DDBJ whole genome shotgun (WGS) entry which is preliminary data.</text>
</comment>
<evidence type="ECO:0000313" key="3">
    <source>
        <dbReference type="Proteomes" id="UP000499080"/>
    </source>
</evidence>
<organism evidence="2 3">
    <name type="scientific">Araneus ventricosus</name>
    <name type="common">Orbweaver spider</name>
    <name type="synonym">Epeira ventricosa</name>
    <dbReference type="NCBI Taxonomy" id="182803"/>
    <lineage>
        <taxon>Eukaryota</taxon>
        <taxon>Metazoa</taxon>
        <taxon>Ecdysozoa</taxon>
        <taxon>Arthropoda</taxon>
        <taxon>Chelicerata</taxon>
        <taxon>Arachnida</taxon>
        <taxon>Araneae</taxon>
        <taxon>Araneomorphae</taxon>
        <taxon>Entelegynae</taxon>
        <taxon>Araneoidea</taxon>
        <taxon>Araneidae</taxon>
        <taxon>Araneus</taxon>
    </lineage>
</organism>
<protein>
    <submittedName>
        <fullName evidence="2">Uncharacterized protein</fullName>
    </submittedName>
</protein>
<dbReference type="Proteomes" id="UP000499080">
    <property type="component" value="Unassembled WGS sequence"/>
</dbReference>
<gene>
    <name evidence="2" type="ORF">AVEN_263629_1</name>
</gene>